<dbReference type="Proteomes" id="UP000629287">
    <property type="component" value="Unassembled WGS sequence"/>
</dbReference>
<feature type="compositionally biased region" description="Low complexity" evidence="1">
    <location>
        <begin position="10"/>
        <end position="33"/>
    </location>
</feature>
<name>A0A8I0P702_9ACTN</name>
<feature type="compositionally biased region" description="Basic and acidic residues" evidence="1">
    <location>
        <begin position="51"/>
        <end position="60"/>
    </location>
</feature>
<organism evidence="2 3">
    <name type="scientific">Streptomyces stelliscabiei</name>
    <dbReference type="NCBI Taxonomy" id="146820"/>
    <lineage>
        <taxon>Bacteria</taxon>
        <taxon>Bacillati</taxon>
        <taxon>Actinomycetota</taxon>
        <taxon>Actinomycetes</taxon>
        <taxon>Kitasatosporales</taxon>
        <taxon>Streptomycetaceae</taxon>
        <taxon>Streptomyces</taxon>
    </lineage>
</organism>
<feature type="region of interest" description="Disordered" evidence="1">
    <location>
        <begin position="1"/>
        <end position="60"/>
    </location>
</feature>
<evidence type="ECO:0000313" key="3">
    <source>
        <dbReference type="Proteomes" id="UP000629287"/>
    </source>
</evidence>
<dbReference type="RefSeq" id="WP_179860082.1">
    <property type="nucleotide sequence ID" value="NZ_JADBGF010000001.1"/>
</dbReference>
<dbReference type="EMBL" id="JADBGF010000001">
    <property type="protein sequence ID" value="MBE1598337.1"/>
    <property type="molecule type" value="Genomic_DNA"/>
</dbReference>
<keyword evidence="3" id="KW-1185">Reference proteome</keyword>
<proteinExistence type="predicted"/>
<accession>A0A8I0P702</accession>
<dbReference type="AlphaFoldDB" id="A0A8I0P702"/>
<protein>
    <submittedName>
        <fullName evidence="2">Uncharacterized protein</fullName>
    </submittedName>
</protein>
<dbReference type="GeneID" id="86829008"/>
<comment type="caution">
    <text evidence="2">The sequence shown here is derived from an EMBL/GenBank/DDBJ whole genome shotgun (WGS) entry which is preliminary data.</text>
</comment>
<sequence>MPPNANTSRPDASYADASTYSSPSSPSTVTPAAHEADPSIERFGPPVPLVHDNHTPLDER</sequence>
<reference evidence="2 3" key="1">
    <citation type="submission" date="2020-10" db="EMBL/GenBank/DDBJ databases">
        <title>Sequencing the genomes of 1000 actinobacteria strains.</title>
        <authorList>
            <person name="Klenk H.-P."/>
        </authorList>
    </citation>
    <scope>NUCLEOTIDE SEQUENCE [LARGE SCALE GENOMIC DNA]</scope>
    <source>
        <strain evidence="2 3">DSM 41803</strain>
    </source>
</reference>
<gene>
    <name evidence="2" type="ORF">H4687_004466</name>
</gene>
<evidence type="ECO:0000256" key="1">
    <source>
        <dbReference type="SAM" id="MobiDB-lite"/>
    </source>
</evidence>
<evidence type="ECO:0000313" key="2">
    <source>
        <dbReference type="EMBL" id="MBE1598337.1"/>
    </source>
</evidence>